<sequence length="589" mass="61999">MATPATTIRLLACFAVAACLLMVHSGSRLVSGPERIRSGKLERADEEVGALRRQLEAARAEAATAATEARAATRRAEAAEAAEAKALAQAAAAALPRRTASSGPGEGLSGLEEANGRLLSRDDILARVPVGQPAFFTVANSAYADLAENWALLLRPLLRGTTAGHMFVASLDGALATRLLARRLPTLRVGLGSNDTGRAPPQSKAPPVEVSANFRLKFSMFRAYGVTKADLIVWLLRAGRPAVVSDVDCAWLSRPQASVSGKPGENDCDHGCAGAVDDQLTFNQIVAGSPTKGKGEPIYPLRAAGDGGRVVFDGSHRRKIGPVSARVICSGHVFHIQQAAVEPRACLVMHLTFVEARDPALGPKADIPGRTTDGWDVDTALRHTPRLAAHLDLADKHIVGISPYLPISPHISPHLALADKHIVGVVLGRELIMPRWLCLCERAQAPWDILPGCVKVRPWTLLNASFHPQQHRPAAVTTVKWLPDEAEGGGGSGGGSGRGSGGGSGGGGAALLHLESAHDGAVFGGFESEEAGREFDERVARHVVPGERQRPSRAPEPPDERPPSAPSPRCCDSDGLALTGPQSLVLRLV</sequence>
<feature type="region of interest" description="Disordered" evidence="2">
    <location>
        <begin position="539"/>
        <end position="577"/>
    </location>
</feature>
<protein>
    <recommendedName>
        <fullName evidence="6">Nucleotide-diphospho-sugar transferase domain-containing protein</fullName>
    </recommendedName>
</protein>
<dbReference type="Proteomes" id="UP000013827">
    <property type="component" value="Unassembled WGS sequence"/>
</dbReference>
<evidence type="ECO:0000313" key="4">
    <source>
        <dbReference type="EnsemblProtists" id="EOD26975"/>
    </source>
</evidence>
<dbReference type="HOGENOM" id="CLU_463399_0_0_1"/>
<name>A0A0D3JTZ0_EMIH1</name>
<evidence type="ECO:0000256" key="2">
    <source>
        <dbReference type="SAM" id="MobiDB-lite"/>
    </source>
</evidence>
<feature type="chain" id="PRO_5044190429" description="Nucleotide-diphospho-sugar transferase domain-containing protein" evidence="3">
    <location>
        <begin position="26"/>
        <end position="589"/>
    </location>
</feature>
<dbReference type="InterPro" id="IPR053250">
    <property type="entry name" value="Glycosyltransferase_77"/>
</dbReference>
<feature type="compositionally biased region" description="Basic and acidic residues" evidence="2">
    <location>
        <begin position="539"/>
        <end position="550"/>
    </location>
</feature>
<proteinExistence type="predicted"/>
<evidence type="ECO:0000256" key="3">
    <source>
        <dbReference type="SAM" id="SignalP"/>
    </source>
</evidence>
<feature type="signal peptide" evidence="3">
    <location>
        <begin position="1"/>
        <end position="25"/>
    </location>
</feature>
<accession>A0A0D3JTZ0</accession>
<keyword evidence="3" id="KW-0732">Signal</keyword>
<keyword evidence="5" id="KW-1185">Reference proteome</keyword>
<dbReference type="EnsemblProtists" id="EOD26975">
    <property type="protein sequence ID" value="EOD26975"/>
    <property type="gene ID" value="EMIHUDRAFT_114803"/>
</dbReference>
<dbReference type="GO" id="GO:0005794">
    <property type="term" value="C:Golgi apparatus"/>
    <property type="evidence" value="ECO:0007669"/>
    <property type="project" value="TreeGrafter"/>
</dbReference>
<evidence type="ECO:0008006" key="6">
    <source>
        <dbReference type="Google" id="ProtNLM"/>
    </source>
</evidence>
<feature type="region of interest" description="Disordered" evidence="2">
    <location>
        <begin position="483"/>
        <end position="511"/>
    </location>
</feature>
<keyword evidence="1" id="KW-0175">Coiled coil</keyword>
<dbReference type="GO" id="GO:0052636">
    <property type="term" value="F:arabinosyltransferase activity"/>
    <property type="evidence" value="ECO:0007669"/>
    <property type="project" value="TreeGrafter"/>
</dbReference>
<organism evidence="4 5">
    <name type="scientific">Emiliania huxleyi (strain CCMP1516)</name>
    <dbReference type="NCBI Taxonomy" id="280463"/>
    <lineage>
        <taxon>Eukaryota</taxon>
        <taxon>Haptista</taxon>
        <taxon>Haptophyta</taxon>
        <taxon>Prymnesiophyceae</taxon>
        <taxon>Isochrysidales</taxon>
        <taxon>Noelaerhabdaceae</taxon>
        <taxon>Emiliania</taxon>
    </lineage>
</organism>
<dbReference type="KEGG" id="ehx:EMIHUDRAFT_114803"/>
<dbReference type="PANTHER" id="PTHR46936">
    <property type="entry name" value="ARABINOSYLTRANSFERASE XEG113"/>
    <property type="match status" value="1"/>
</dbReference>
<dbReference type="RefSeq" id="XP_005779404.1">
    <property type="nucleotide sequence ID" value="XM_005779347.1"/>
</dbReference>
<dbReference type="GeneID" id="17272523"/>
<reference evidence="5" key="1">
    <citation type="journal article" date="2013" name="Nature">
        <title>Pan genome of the phytoplankton Emiliania underpins its global distribution.</title>
        <authorList>
            <person name="Read B.A."/>
            <person name="Kegel J."/>
            <person name="Klute M.J."/>
            <person name="Kuo A."/>
            <person name="Lefebvre S.C."/>
            <person name="Maumus F."/>
            <person name="Mayer C."/>
            <person name="Miller J."/>
            <person name="Monier A."/>
            <person name="Salamov A."/>
            <person name="Young J."/>
            <person name="Aguilar M."/>
            <person name="Claverie J.M."/>
            <person name="Frickenhaus S."/>
            <person name="Gonzalez K."/>
            <person name="Herman E.K."/>
            <person name="Lin Y.C."/>
            <person name="Napier J."/>
            <person name="Ogata H."/>
            <person name="Sarno A.F."/>
            <person name="Shmutz J."/>
            <person name="Schroeder D."/>
            <person name="de Vargas C."/>
            <person name="Verret F."/>
            <person name="von Dassow P."/>
            <person name="Valentin K."/>
            <person name="Van de Peer Y."/>
            <person name="Wheeler G."/>
            <person name="Dacks J.B."/>
            <person name="Delwiche C.F."/>
            <person name="Dyhrman S.T."/>
            <person name="Glockner G."/>
            <person name="John U."/>
            <person name="Richards T."/>
            <person name="Worden A.Z."/>
            <person name="Zhang X."/>
            <person name="Grigoriev I.V."/>
            <person name="Allen A.E."/>
            <person name="Bidle K."/>
            <person name="Borodovsky M."/>
            <person name="Bowler C."/>
            <person name="Brownlee C."/>
            <person name="Cock J.M."/>
            <person name="Elias M."/>
            <person name="Gladyshev V.N."/>
            <person name="Groth M."/>
            <person name="Guda C."/>
            <person name="Hadaegh A."/>
            <person name="Iglesias-Rodriguez M.D."/>
            <person name="Jenkins J."/>
            <person name="Jones B.M."/>
            <person name="Lawson T."/>
            <person name="Leese F."/>
            <person name="Lindquist E."/>
            <person name="Lobanov A."/>
            <person name="Lomsadze A."/>
            <person name="Malik S.B."/>
            <person name="Marsh M.E."/>
            <person name="Mackinder L."/>
            <person name="Mock T."/>
            <person name="Mueller-Roeber B."/>
            <person name="Pagarete A."/>
            <person name="Parker M."/>
            <person name="Probert I."/>
            <person name="Quesneville H."/>
            <person name="Raines C."/>
            <person name="Rensing S.A."/>
            <person name="Riano-Pachon D.M."/>
            <person name="Richier S."/>
            <person name="Rokitta S."/>
            <person name="Shiraiwa Y."/>
            <person name="Soanes D.M."/>
            <person name="van der Giezen M."/>
            <person name="Wahlund T.M."/>
            <person name="Williams B."/>
            <person name="Wilson W."/>
            <person name="Wolfe G."/>
            <person name="Wurch L.L."/>
        </authorList>
    </citation>
    <scope>NUCLEOTIDE SEQUENCE</scope>
</reference>
<evidence type="ECO:0000256" key="1">
    <source>
        <dbReference type="SAM" id="Coils"/>
    </source>
</evidence>
<reference evidence="4" key="2">
    <citation type="submission" date="2024-10" db="UniProtKB">
        <authorList>
            <consortium name="EnsemblProtists"/>
        </authorList>
    </citation>
    <scope>IDENTIFICATION</scope>
</reference>
<dbReference type="PANTHER" id="PTHR46936:SF1">
    <property type="entry name" value="ARABINOSYLTRANSFERASE XEG113"/>
    <property type="match status" value="1"/>
</dbReference>
<feature type="coiled-coil region" evidence="1">
    <location>
        <begin position="41"/>
        <end position="75"/>
    </location>
</feature>
<evidence type="ECO:0000313" key="5">
    <source>
        <dbReference type="Proteomes" id="UP000013827"/>
    </source>
</evidence>
<dbReference type="PaxDb" id="2903-EOD26975"/>
<feature type="compositionally biased region" description="Gly residues" evidence="2">
    <location>
        <begin position="488"/>
        <end position="509"/>
    </location>
</feature>
<dbReference type="AlphaFoldDB" id="A0A0D3JTZ0"/>